<dbReference type="Proteomes" id="UP001197378">
    <property type="component" value="Unassembled WGS sequence"/>
</dbReference>
<name>A0AAE3CJU0_9PROT</name>
<proteinExistence type="predicted"/>
<dbReference type="AlphaFoldDB" id="A0AAE3CJU0"/>
<keyword evidence="2" id="KW-1185">Reference proteome</keyword>
<evidence type="ECO:0000313" key="2">
    <source>
        <dbReference type="Proteomes" id="UP001197378"/>
    </source>
</evidence>
<comment type="caution">
    <text evidence="1">The sequence shown here is derived from an EMBL/GenBank/DDBJ whole genome shotgun (WGS) entry which is preliminary data.</text>
</comment>
<organism evidence="1 2">
    <name type="scientific">Igneacidithiobacillus copahuensis</name>
    <dbReference type="NCBI Taxonomy" id="2724909"/>
    <lineage>
        <taxon>Bacteria</taxon>
        <taxon>Pseudomonadati</taxon>
        <taxon>Pseudomonadota</taxon>
        <taxon>Acidithiobacillia</taxon>
        <taxon>Acidithiobacillales</taxon>
        <taxon>Acidithiobacillaceae</taxon>
        <taxon>Igneacidithiobacillus</taxon>
    </lineage>
</organism>
<gene>
    <name evidence="1" type="ORF">HFQ13_06245</name>
</gene>
<evidence type="ECO:0000313" key="1">
    <source>
        <dbReference type="EMBL" id="MBU2787805.1"/>
    </source>
</evidence>
<accession>A0AAE3CJU0</accession>
<dbReference type="EMBL" id="JAAXYO010000080">
    <property type="protein sequence ID" value="MBU2787805.1"/>
    <property type="molecule type" value="Genomic_DNA"/>
</dbReference>
<protein>
    <submittedName>
        <fullName evidence="1">Uncharacterized protein</fullName>
    </submittedName>
</protein>
<sequence>MSNIEHFELYIAIIERLLREKRLVFGSPEDQSSWPKGEDGLKLVWCAEIPTILHYLREYLPDPHAPSYNHSDAGSYQYFPVTAWLGRGATKDLELGDDQYDHPMSLWTDGTCIARASDWKWVHLDPVPKPRYVRI</sequence>
<reference evidence="1" key="1">
    <citation type="journal article" date="2021" name="ISME J.">
        <title>Genomic evolution of the class Acidithiobacillia: deep-branching Proteobacteria living in extreme acidic conditions.</title>
        <authorList>
            <person name="Moya-Beltran A."/>
            <person name="Beard S."/>
            <person name="Rojas-Villalobos C."/>
            <person name="Issotta F."/>
            <person name="Gallardo Y."/>
            <person name="Ulloa R."/>
            <person name="Giaveno A."/>
            <person name="Degli Esposti M."/>
            <person name="Johnson D.B."/>
            <person name="Quatrini R."/>
        </authorList>
    </citation>
    <scope>NUCLEOTIDE SEQUENCE</scope>
    <source>
        <strain evidence="1">VAN18-1</strain>
    </source>
</reference>